<dbReference type="PANTHER" id="PTHR34701:SF1">
    <property type="entry name" value="TRANSCRIPTIONAL REGULATOR MRAZ"/>
    <property type="match status" value="1"/>
</dbReference>
<dbReference type="InterPro" id="IPR035642">
    <property type="entry name" value="MraZ_N"/>
</dbReference>
<protein>
    <recommendedName>
        <fullName evidence="1 7">Transcriptional regulator MraZ</fullName>
    </recommendedName>
</protein>
<dbReference type="CDD" id="cd16320">
    <property type="entry name" value="MraZ_N"/>
    <property type="match status" value="1"/>
</dbReference>
<evidence type="ECO:0000256" key="1">
    <source>
        <dbReference type="ARBA" id="ARBA00013860"/>
    </source>
</evidence>
<dbReference type="GO" id="GO:0009295">
    <property type="term" value="C:nucleoid"/>
    <property type="evidence" value="ECO:0007669"/>
    <property type="project" value="UniProtKB-SubCell"/>
</dbReference>
<keyword evidence="3" id="KW-0677">Repeat</keyword>
<dbReference type="InterPro" id="IPR020603">
    <property type="entry name" value="MraZ_dom"/>
</dbReference>
<dbReference type="SUPFAM" id="SSF89447">
    <property type="entry name" value="AbrB/MazE/MraZ-like"/>
    <property type="match status" value="1"/>
</dbReference>
<evidence type="ECO:0000256" key="6">
    <source>
        <dbReference type="ARBA" id="ARBA00023163"/>
    </source>
</evidence>
<evidence type="ECO:0000256" key="2">
    <source>
        <dbReference type="ARBA" id="ARBA00022490"/>
    </source>
</evidence>
<comment type="similarity">
    <text evidence="7">Belongs to the MraZ family.</text>
</comment>
<dbReference type="GO" id="GO:0000976">
    <property type="term" value="F:transcription cis-regulatory region binding"/>
    <property type="evidence" value="ECO:0007669"/>
    <property type="project" value="TreeGrafter"/>
</dbReference>
<dbReference type="EMBL" id="CP159218">
    <property type="protein sequence ID" value="XCG62432.1"/>
    <property type="molecule type" value="Genomic_DNA"/>
</dbReference>
<keyword evidence="6 7" id="KW-0804">Transcription</keyword>
<gene>
    <name evidence="7 9" type="primary">mraZ</name>
    <name evidence="9" type="ORF">ABLG96_14380</name>
</gene>
<evidence type="ECO:0000256" key="3">
    <source>
        <dbReference type="ARBA" id="ARBA00022737"/>
    </source>
</evidence>
<dbReference type="GO" id="GO:0003700">
    <property type="term" value="F:DNA-binding transcription factor activity"/>
    <property type="evidence" value="ECO:0007669"/>
    <property type="project" value="UniProtKB-UniRule"/>
</dbReference>
<dbReference type="HAMAP" id="MF_01008">
    <property type="entry name" value="MraZ"/>
    <property type="match status" value="1"/>
</dbReference>
<keyword evidence="4 7" id="KW-0805">Transcription regulation</keyword>
<evidence type="ECO:0000256" key="5">
    <source>
        <dbReference type="ARBA" id="ARBA00023125"/>
    </source>
</evidence>
<dbReference type="GO" id="GO:2000143">
    <property type="term" value="P:negative regulation of DNA-templated transcription initiation"/>
    <property type="evidence" value="ECO:0007669"/>
    <property type="project" value="TreeGrafter"/>
</dbReference>
<name>A0AAU8DJQ9_9ACTN</name>
<proteinExistence type="inferred from homology"/>
<dbReference type="PANTHER" id="PTHR34701">
    <property type="entry name" value="TRANSCRIPTIONAL REGULATOR MRAZ"/>
    <property type="match status" value="1"/>
</dbReference>
<keyword evidence="5 7" id="KW-0238">DNA-binding</keyword>
<dbReference type="AlphaFoldDB" id="A0AAU8DJQ9"/>
<dbReference type="InterPro" id="IPR038619">
    <property type="entry name" value="MraZ_sf"/>
</dbReference>
<organism evidence="9">
    <name type="scientific">Nakamurella sp. A5-74</name>
    <dbReference type="NCBI Taxonomy" id="3158264"/>
    <lineage>
        <taxon>Bacteria</taxon>
        <taxon>Bacillati</taxon>
        <taxon>Actinomycetota</taxon>
        <taxon>Actinomycetes</taxon>
        <taxon>Nakamurellales</taxon>
        <taxon>Nakamurellaceae</taxon>
        <taxon>Nakamurella</taxon>
    </lineage>
</organism>
<keyword evidence="2 7" id="KW-0963">Cytoplasm</keyword>
<dbReference type="NCBIfam" id="TIGR00242">
    <property type="entry name" value="division/cell wall cluster transcriptional repressor MraZ"/>
    <property type="match status" value="1"/>
</dbReference>
<evidence type="ECO:0000259" key="8">
    <source>
        <dbReference type="PROSITE" id="PS51740"/>
    </source>
</evidence>
<comment type="subunit">
    <text evidence="7">Forms oligomers.</text>
</comment>
<feature type="domain" description="SpoVT-AbrB" evidence="8">
    <location>
        <begin position="9"/>
        <end position="51"/>
    </location>
</feature>
<dbReference type="RefSeq" id="WP_353648047.1">
    <property type="nucleotide sequence ID" value="NZ_CP159218.1"/>
</dbReference>
<dbReference type="CDD" id="cd16321">
    <property type="entry name" value="MraZ_C"/>
    <property type="match status" value="1"/>
</dbReference>
<reference evidence="9" key="1">
    <citation type="submission" date="2024-05" db="EMBL/GenBank/DDBJ databases">
        <authorList>
            <person name="Cai S.Y."/>
            <person name="Jin L.M."/>
            <person name="Li H.R."/>
        </authorList>
    </citation>
    <scope>NUCLEOTIDE SEQUENCE</scope>
    <source>
        <strain evidence="9">A5-74</strain>
    </source>
</reference>
<dbReference type="InterPro" id="IPR035644">
    <property type="entry name" value="MraZ_C"/>
</dbReference>
<dbReference type="InterPro" id="IPR003444">
    <property type="entry name" value="MraZ"/>
</dbReference>
<dbReference type="GO" id="GO:0005737">
    <property type="term" value="C:cytoplasm"/>
    <property type="evidence" value="ECO:0007669"/>
    <property type="project" value="UniProtKB-UniRule"/>
</dbReference>
<dbReference type="PROSITE" id="PS51740">
    <property type="entry name" value="SPOVT_ABRB"/>
    <property type="match status" value="2"/>
</dbReference>
<sequence>MATAGFFGTYTPRMDDKGRVTLPARYRDQFAGGVMLVKGQDHCVYVLTRDGFEQFAADAIKADVTDERARGFQRYMLANTDEQTPDGQGRVSVPVRMRQYAQLSKDVVIVGAGLRMEIWDAAEWERYEARQEAAYASPERGTLL</sequence>
<dbReference type="Gene3D" id="3.40.1550.20">
    <property type="entry name" value="Transcriptional regulator MraZ domain"/>
    <property type="match status" value="1"/>
</dbReference>
<evidence type="ECO:0000313" key="9">
    <source>
        <dbReference type="EMBL" id="XCG62432.1"/>
    </source>
</evidence>
<accession>A0AAU8DJQ9</accession>
<evidence type="ECO:0000256" key="7">
    <source>
        <dbReference type="HAMAP-Rule" id="MF_01008"/>
    </source>
</evidence>
<dbReference type="InterPro" id="IPR037914">
    <property type="entry name" value="SpoVT-AbrB_sf"/>
</dbReference>
<feature type="domain" description="SpoVT-AbrB" evidence="8">
    <location>
        <begin position="80"/>
        <end position="123"/>
    </location>
</feature>
<comment type="subcellular location">
    <subcellularLocation>
        <location evidence="7">Cytoplasm</location>
        <location evidence="7">Nucleoid</location>
    </subcellularLocation>
</comment>
<dbReference type="Pfam" id="PF02381">
    <property type="entry name" value="MraZ"/>
    <property type="match status" value="2"/>
</dbReference>
<evidence type="ECO:0000256" key="4">
    <source>
        <dbReference type="ARBA" id="ARBA00023015"/>
    </source>
</evidence>
<dbReference type="InterPro" id="IPR007159">
    <property type="entry name" value="SpoVT-AbrB_dom"/>
</dbReference>